<dbReference type="RefSeq" id="WP_189551586.1">
    <property type="nucleotide sequence ID" value="NZ_BMTP01000007.1"/>
</dbReference>
<proteinExistence type="predicted"/>
<name>A0A918HY12_9ACTN</name>
<gene>
    <name evidence="2" type="ORF">GCM10010274_33010</name>
</gene>
<reference evidence="2" key="1">
    <citation type="journal article" date="2014" name="Int. J. Syst. Evol. Microbiol.">
        <title>Complete genome sequence of Corynebacterium casei LMG S-19264T (=DSM 44701T), isolated from a smear-ripened cheese.</title>
        <authorList>
            <consortium name="US DOE Joint Genome Institute (JGI-PGF)"/>
            <person name="Walter F."/>
            <person name="Albersmeier A."/>
            <person name="Kalinowski J."/>
            <person name="Ruckert C."/>
        </authorList>
    </citation>
    <scope>NUCLEOTIDE SEQUENCE</scope>
    <source>
        <strain evidence="2">JCM 4391</strain>
    </source>
</reference>
<dbReference type="Proteomes" id="UP000636661">
    <property type="component" value="Unassembled WGS sequence"/>
</dbReference>
<keyword evidence="3" id="KW-1185">Reference proteome</keyword>
<accession>A0A918HY12</accession>
<protein>
    <submittedName>
        <fullName evidence="2">Uncharacterized protein</fullName>
    </submittedName>
</protein>
<dbReference type="AlphaFoldDB" id="A0A918HY12"/>
<evidence type="ECO:0000256" key="1">
    <source>
        <dbReference type="SAM" id="MobiDB-lite"/>
    </source>
</evidence>
<dbReference type="EMBL" id="BMTP01000007">
    <property type="protein sequence ID" value="GGU42409.1"/>
    <property type="molecule type" value="Genomic_DNA"/>
</dbReference>
<feature type="region of interest" description="Disordered" evidence="1">
    <location>
        <begin position="1"/>
        <end position="22"/>
    </location>
</feature>
<evidence type="ECO:0000313" key="2">
    <source>
        <dbReference type="EMBL" id="GGU42409.1"/>
    </source>
</evidence>
<organism evidence="2 3">
    <name type="scientific">Streptomyces lavendofoliae</name>
    <dbReference type="NCBI Taxonomy" id="67314"/>
    <lineage>
        <taxon>Bacteria</taxon>
        <taxon>Bacillati</taxon>
        <taxon>Actinomycetota</taxon>
        <taxon>Actinomycetes</taxon>
        <taxon>Kitasatosporales</taxon>
        <taxon>Streptomycetaceae</taxon>
        <taxon>Streptomyces</taxon>
    </lineage>
</organism>
<reference evidence="2" key="2">
    <citation type="submission" date="2020-09" db="EMBL/GenBank/DDBJ databases">
        <authorList>
            <person name="Sun Q."/>
            <person name="Ohkuma M."/>
        </authorList>
    </citation>
    <scope>NUCLEOTIDE SEQUENCE</scope>
    <source>
        <strain evidence="2">JCM 4391</strain>
    </source>
</reference>
<sequence length="75" mass="8720">MTHQVRRLEGGRRGTWEDEKFGDETQAEQFGELVEAHGNTWPYGWVKGRGFTEPDEAPGAGRRDSPAWTTMWRRR</sequence>
<comment type="caution">
    <text evidence="2">The sequence shown here is derived from an EMBL/GenBank/DDBJ whole genome shotgun (WGS) entry which is preliminary data.</text>
</comment>
<feature type="region of interest" description="Disordered" evidence="1">
    <location>
        <begin position="51"/>
        <end position="75"/>
    </location>
</feature>
<evidence type="ECO:0000313" key="3">
    <source>
        <dbReference type="Proteomes" id="UP000636661"/>
    </source>
</evidence>